<feature type="non-terminal residue" evidence="1">
    <location>
        <position position="115"/>
    </location>
</feature>
<dbReference type="Proteomes" id="UP001212841">
    <property type="component" value="Unassembled WGS sequence"/>
</dbReference>
<dbReference type="SUPFAM" id="SSF54001">
    <property type="entry name" value="Cysteine proteinases"/>
    <property type="match status" value="1"/>
</dbReference>
<dbReference type="InterPro" id="IPR038765">
    <property type="entry name" value="Papain-like_cys_pep_sf"/>
</dbReference>
<keyword evidence="2" id="KW-1185">Reference proteome</keyword>
<gene>
    <name evidence="1" type="ORF">HK097_002110</name>
</gene>
<comment type="caution">
    <text evidence="1">The sequence shown here is derived from an EMBL/GenBank/DDBJ whole genome shotgun (WGS) entry which is preliminary data.</text>
</comment>
<dbReference type="EMBL" id="JADGJD010001442">
    <property type="protein sequence ID" value="KAJ3042131.1"/>
    <property type="molecule type" value="Genomic_DNA"/>
</dbReference>
<accession>A0AAD5S3Q9</accession>
<reference evidence="1" key="1">
    <citation type="submission" date="2020-05" db="EMBL/GenBank/DDBJ databases">
        <title>Phylogenomic resolution of chytrid fungi.</title>
        <authorList>
            <person name="Stajich J.E."/>
            <person name="Amses K."/>
            <person name="Simmons R."/>
            <person name="Seto K."/>
            <person name="Myers J."/>
            <person name="Bonds A."/>
            <person name="Quandt C.A."/>
            <person name="Barry K."/>
            <person name="Liu P."/>
            <person name="Grigoriev I."/>
            <person name="Longcore J.E."/>
            <person name="James T.Y."/>
        </authorList>
    </citation>
    <scope>NUCLEOTIDE SEQUENCE</scope>
    <source>
        <strain evidence="1">JEL0318</strain>
    </source>
</reference>
<dbReference type="Gene3D" id="3.30.2140.10">
    <property type="entry name" value="Arylamine N-acetyltransferase"/>
    <property type="match status" value="1"/>
</dbReference>
<organism evidence="1 2">
    <name type="scientific">Rhizophlyctis rosea</name>
    <dbReference type="NCBI Taxonomy" id="64517"/>
    <lineage>
        <taxon>Eukaryota</taxon>
        <taxon>Fungi</taxon>
        <taxon>Fungi incertae sedis</taxon>
        <taxon>Chytridiomycota</taxon>
        <taxon>Chytridiomycota incertae sedis</taxon>
        <taxon>Chytridiomycetes</taxon>
        <taxon>Rhizophlyctidales</taxon>
        <taxon>Rhizophlyctidaceae</taxon>
        <taxon>Rhizophlyctis</taxon>
    </lineage>
</organism>
<evidence type="ECO:0000313" key="1">
    <source>
        <dbReference type="EMBL" id="KAJ3042131.1"/>
    </source>
</evidence>
<name>A0AAD5S3Q9_9FUNG</name>
<dbReference type="AlphaFoldDB" id="A0AAD5S3Q9"/>
<proteinExistence type="predicted"/>
<protein>
    <submittedName>
        <fullName evidence="1">Uncharacterized protein</fullName>
    </submittedName>
</protein>
<evidence type="ECO:0000313" key="2">
    <source>
        <dbReference type="Proteomes" id="UP001212841"/>
    </source>
</evidence>
<sequence>MTTEKPAPSSTKLTTFPPHTNVYSYLYSHPTDPFHLSTYLTRIGLPHSLTTDPPTKSLLDNLHWSHLSSIPFENLSTTLWRKDLTQSPDGTSITLPLSIRPQDIWTKLVLQNRGG</sequence>